<dbReference type="Proteomes" id="UP000694391">
    <property type="component" value="Unplaced"/>
</dbReference>
<evidence type="ECO:0000256" key="6">
    <source>
        <dbReference type="ARBA" id="ARBA00023279"/>
    </source>
</evidence>
<dbReference type="SMART" id="SM00059">
    <property type="entry name" value="FN2"/>
    <property type="match status" value="2"/>
</dbReference>
<dbReference type="InterPro" id="IPR000562">
    <property type="entry name" value="FN_type2_dom"/>
</dbReference>
<proteinExistence type="inferred from homology"/>
<dbReference type="SUPFAM" id="SSF57440">
    <property type="entry name" value="Kringle-like"/>
    <property type="match status" value="2"/>
</dbReference>
<dbReference type="GO" id="GO:0048240">
    <property type="term" value="P:sperm capacitation"/>
    <property type="evidence" value="ECO:0007669"/>
    <property type="project" value="TreeGrafter"/>
</dbReference>
<dbReference type="FunFam" id="2.10.10.10:FF:000015">
    <property type="entry name" value="Binder of sperm protein homolog 2"/>
    <property type="match status" value="1"/>
</dbReference>
<sequence>MTLSCLCPAGEWHCAAAGARLRGVGGLLCFLSVNTRRALSRSSVSVLVFLQHHELGEDQEDQSIPFASLTHTWHVSSFPEFVNSTCVFPFMFGDTIYYNCISVHSDYDWCSLDKKFRGRWRYCTGKVDPPKCTFPFFFRSKLFHKCTKEGYILNWSWCSLTKNYNQDRKWKKCSPHK</sequence>
<dbReference type="Ensembl" id="ENSCAFT00020039458.1">
    <property type="protein sequence ID" value="ENSCAFP00020034173.1"/>
    <property type="gene ID" value="ENSCAFG00020026528.1"/>
</dbReference>
<comment type="caution">
    <text evidence="7">Lacks conserved residue(s) required for the propagation of feature annotation.</text>
</comment>
<feature type="domain" description="Fibronectin type-II" evidence="8">
    <location>
        <begin position="127"/>
        <end position="175"/>
    </location>
</feature>
<dbReference type="PANTHER" id="PTHR22918:SF5">
    <property type="entry name" value="BINDER OF SPERM PROTEIN HOMOLOG 2"/>
    <property type="match status" value="1"/>
</dbReference>
<evidence type="ECO:0000256" key="5">
    <source>
        <dbReference type="ARBA" id="ARBA00023157"/>
    </source>
</evidence>
<dbReference type="Gene3D" id="2.10.10.10">
    <property type="entry name" value="Fibronectin, type II, collagen-binding"/>
    <property type="match status" value="2"/>
</dbReference>
<comment type="similarity">
    <text evidence="2">Belongs to the seminal plasma protein family.</text>
</comment>
<keyword evidence="6" id="KW-0278">Fertilization</keyword>
<dbReference type="GO" id="GO:0009986">
    <property type="term" value="C:cell surface"/>
    <property type="evidence" value="ECO:0007669"/>
    <property type="project" value="TreeGrafter"/>
</dbReference>
<keyword evidence="5 7" id="KW-1015">Disulfide bond</keyword>
<feature type="disulfide bond" evidence="7">
    <location>
        <begin position="132"/>
        <end position="158"/>
    </location>
</feature>
<organism evidence="9 10">
    <name type="scientific">Canis lupus dingo</name>
    <name type="common">dingo</name>
    <dbReference type="NCBI Taxonomy" id="286419"/>
    <lineage>
        <taxon>Eukaryota</taxon>
        <taxon>Metazoa</taxon>
        <taxon>Chordata</taxon>
        <taxon>Craniata</taxon>
        <taxon>Vertebrata</taxon>
        <taxon>Euteleostomi</taxon>
        <taxon>Mammalia</taxon>
        <taxon>Eutheria</taxon>
        <taxon>Laurasiatheria</taxon>
        <taxon>Carnivora</taxon>
        <taxon>Caniformia</taxon>
        <taxon>Canidae</taxon>
        <taxon>Canis</taxon>
    </lineage>
</organism>
<feature type="domain" description="Fibronectin type-II" evidence="8">
    <location>
        <begin position="81"/>
        <end position="125"/>
    </location>
</feature>
<feature type="disulfide bond" evidence="7">
    <location>
        <begin position="146"/>
        <end position="173"/>
    </location>
</feature>
<reference evidence="9" key="2">
    <citation type="submission" date="2025-09" db="UniProtKB">
        <authorList>
            <consortium name="Ensembl"/>
        </authorList>
    </citation>
    <scope>IDENTIFICATION</scope>
</reference>
<dbReference type="GeneTree" id="ENSGT00940000163805"/>
<evidence type="ECO:0000256" key="3">
    <source>
        <dbReference type="ARBA" id="ARBA00022525"/>
    </source>
</evidence>
<evidence type="ECO:0000256" key="2">
    <source>
        <dbReference type="ARBA" id="ARBA00010011"/>
    </source>
</evidence>
<dbReference type="CDD" id="cd00062">
    <property type="entry name" value="FN2"/>
    <property type="match status" value="1"/>
</dbReference>
<evidence type="ECO:0000256" key="4">
    <source>
        <dbReference type="ARBA" id="ARBA00022737"/>
    </source>
</evidence>
<accession>A0A8C0LMH1</accession>
<comment type="subcellular location">
    <subcellularLocation>
        <location evidence="1">Secreted</location>
    </subcellularLocation>
</comment>
<dbReference type="InterPro" id="IPR051666">
    <property type="entry name" value="SP_Capacitation_Regulator"/>
</dbReference>
<dbReference type="AlphaFoldDB" id="A0A8C0LMH1"/>
<protein>
    <recommendedName>
        <fullName evidence="8">Fibronectin type-II domain-containing protein</fullName>
    </recommendedName>
</protein>
<dbReference type="PANTHER" id="PTHR22918">
    <property type="entry name" value="SEMINAL PLASMA PROTEIN"/>
    <property type="match status" value="1"/>
</dbReference>
<evidence type="ECO:0000259" key="8">
    <source>
        <dbReference type="PROSITE" id="PS51092"/>
    </source>
</evidence>
<keyword evidence="4" id="KW-0677">Repeat</keyword>
<dbReference type="PRINTS" id="PR00013">
    <property type="entry name" value="FNTYPEII"/>
</dbReference>
<dbReference type="InterPro" id="IPR036943">
    <property type="entry name" value="FN_type2_sf"/>
</dbReference>
<dbReference type="GO" id="GO:0005576">
    <property type="term" value="C:extracellular region"/>
    <property type="evidence" value="ECO:0007669"/>
    <property type="project" value="UniProtKB-SubCell"/>
</dbReference>
<evidence type="ECO:0000256" key="7">
    <source>
        <dbReference type="PROSITE-ProRule" id="PRU00479"/>
    </source>
</evidence>
<dbReference type="FunFam" id="2.10.10.10:FF:000005">
    <property type="entry name" value="Epididymal sperm binding protein 1"/>
    <property type="match status" value="1"/>
</dbReference>
<dbReference type="PROSITE" id="PS51092">
    <property type="entry name" value="FN2_2"/>
    <property type="match status" value="2"/>
</dbReference>
<dbReference type="GO" id="GO:0008201">
    <property type="term" value="F:heparin binding"/>
    <property type="evidence" value="ECO:0007669"/>
    <property type="project" value="TreeGrafter"/>
</dbReference>
<keyword evidence="3" id="KW-0964">Secreted</keyword>
<evidence type="ECO:0000256" key="1">
    <source>
        <dbReference type="ARBA" id="ARBA00004613"/>
    </source>
</evidence>
<evidence type="ECO:0000313" key="10">
    <source>
        <dbReference type="Proteomes" id="UP000694391"/>
    </source>
</evidence>
<evidence type="ECO:0000313" key="9">
    <source>
        <dbReference type="Ensembl" id="ENSCAFP00020034173.1"/>
    </source>
</evidence>
<dbReference type="Pfam" id="PF00040">
    <property type="entry name" value="fn2"/>
    <property type="match status" value="2"/>
</dbReference>
<name>A0A8C0LMH1_CANLU</name>
<dbReference type="InterPro" id="IPR013806">
    <property type="entry name" value="Kringle-like"/>
</dbReference>
<keyword evidence="10" id="KW-1185">Reference proteome</keyword>
<reference evidence="9" key="1">
    <citation type="submission" date="2025-08" db="UniProtKB">
        <authorList>
            <consortium name="Ensembl"/>
        </authorList>
    </citation>
    <scope>IDENTIFICATION</scope>
</reference>